<accession>A0A7J0DBZ3</accession>
<dbReference type="OrthoDB" id="1194585at2759"/>
<protein>
    <submittedName>
        <fullName evidence="2">SNF7 family protein</fullName>
    </submittedName>
</protein>
<dbReference type="InterPro" id="IPR054722">
    <property type="entry name" value="PolX-like_BBD"/>
</dbReference>
<dbReference type="AlphaFoldDB" id="A0A7J0DBZ3"/>
<sequence length="315" mass="34653">MLEKKEKVLQKKAAAEVEKGKEFTKAKNKRVDVASFCLFLEHLGAKAATETVDALRTGAAATKAMQKATNIDVDKTMDEINEQTENTKQIQEALATPIGATADFGESSGRVSNLCKSDLNRNLIVPLCSSSRDEARKANPVAKSHLMHPHAPPHLRRVRSSLGHKPHALQRKRMTAPHVLHAYHAPTRQLAHSFDEFDGRVVLMGNGNACKMMGIGTIRLKMYNGTIKVLTDVRYVPDLKKNLISLGDFDSEGYKIILEGGVLKVVSGALIVLKGTCKGNLYYLDGRTITRRVAVSNNTNNNESDTSRLWHLCLG</sequence>
<dbReference type="PANTHER" id="PTHR22761:SF75">
    <property type="entry name" value="VACUOLAR PROTEIN SORTING-ASSOCIATED PROTEIN 32 HOMOLOG 2"/>
    <property type="match status" value="1"/>
</dbReference>
<evidence type="ECO:0000259" key="1">
    <source>
        <dbReference type="Pfam" id="PF22936"/>
    </source>
</evidence>
<evidence type="ECO:0000313" key="3">
    <source>
        <dbReference type="Proteomes" id="UP000585474"/>
    </source>
</evidence>
<feature type="domain" description="Retrovirus-related Pol polyprotein from transposon TNT 1-94-like beta-barrel" evidence="1">
    <location>
        <begin position="187"/>
        <end position="254"/>
    </location>
</feature>
<proteinExistence type="predicted"/>
<gene>
    <name evidence="2" type="ORF">Acr_00g0020240</name>
</gene>
<dbReference type="PANTHER" id="PTHR22761">
    <property type="entry name" value="CHARGED MULTIVESICULAR BODY PROTEIN"/>
    <property type="match status" value="1"/>
</dbReference>
<dbReference type="Pfam" id="PF22936">
    <property type="entry name" value="Pol_BBD"/>
    <property type="match status" value="1"/>
</dbReference>
<comment type="caution">
    <text evidence="2">The sequence shown here is derived from an EMBL/GenBank/DDBJ whole genome shotgun (WGS) entry which is preliminary data.</text>
</comment>
<reference evidence="3" key="1">
    <citation type="submission" date="2019-07" db="EMBL/GenBank/DDBJ databases">
        <title>De Novo Assembly of kiwifruit Actinidia rufa.</title>
        <authorList>
            <person name="Sugita-Konishi S."/>
            <person name="Sato K."/>
            <person name="Mori E."/>
            <person name="Abe Y."/>
            <person name="Kisaki G."/>
            <person name="Hamano K."/>
            <person name="Suezawa K."/>
            <person name="Otani M."/>
            <person name="Fukuda T."/>
            <person name="Manabe T."/>
            <person name="Gomi K."/>
            <person name="Tabuchi M."/>
            <person name="Akimitsu K."/>
            <person name="Kataoka I."/>
        </authorList>
    </citation>
    <scope>NUCLEOTIDE SEQUENCE [LARGE SCALE GENOMIC DNA]</scope>
    <source>
        <strain evidence="3">cv. Fuchu</strain>
    </source>
</reference>
<dbReference type="GO" id="GO:0032511">
    <property type="term" value="P:late endosome to vacuole transport via multivesicular body sorting pathway"/>
    <property type="evidence" value="ECO:0007669"/>
    <property type="project" value="TreeGrafter"/>
</dbReference>
<organism evidence="2 3">
    <name type="scientific">Actinidia rufa</name>
    <dbReference type="NCBI Taxonomy" id="165716"/>
    <lineage>
        <taxon>Eukaryota</taxon>
        <taxon>Viridiplantae</taxon>
        <taxon>Streptophyta</taxon>
        <taxon>Embryophyta</taxon>
        <taxon>Tracheophyta</taxon>
        <taxon>Spermatophyta</taxon>
        <taxon>Magnoliopsida</taxon>
        <taxon>eudicotyledons</taxon>
        <taxon>Gunneridae</taxon>
        <taxon>Pentapetalae</taxon>
        <taxon>asterids</taxon>
        <taxon>Ericales</taxon>
        <taxon>Actinidiaceae</taxon>
        <taxon>Actinidia</taxon>
    </lineage>
</organism>
<dbReference type="GO" id="GO:0005771">
    <property type="term" value="C:multivesicular body"/>
    <property type="evidence" value="ECO:0007669"/>
    <property type="project" value="TreeGrafter"/>
</dbReference>
<dbReference type="InterPro" id="IPR005024">
    <property type="entry name" value="Snf7_fam"/>
</dbReference>
<name>A0A7J0DBZ3_9ERIC</name>
<keyword evidence="3" id="KW-1185">Reference proteome</keyword>
<dbReference type="EMBL" id="BJWL01000155">
    <property type="protein sequence ID" value="GFS31987.1"/>
    <property type="molecule type" value="Genomic_DNA"/>
</dbReference>
<dbReference type="Pfam" id="PF03357">
    <property type="entry name" value="Snf7"/>
    <property type="match status" value="1"/>
</dbReference>
<dbReference type="GO" id="GO:0006900">
    <property type="term" value="P:vesicle budding from membrane"/>
    <property type="evidence" value="ECO:0007669"/>
    <property type="project" value="TreeGrafter"/>
</dbReference>
<dbReference type="Proteomes" id="UP000585474">
    <property type="component" value="Unassembled WGS sequence"/>
</dbReference>
<dbReference type="GO" id="GO:0000815">
    <property type="term" value="C:ESCRT III complex"/>
    <property type="evidence" value="ECO:0007669"/>
    <property type="project" value="TreeGrafter"/>
</dbReference>
<dbReference type="GO" id="GO:0009898">
    <property type="term" value="C:cytoplasmic side of plasma membrane"/>
    <property type="evidence" value="ECO:0007669"/>
    <property type="project" value="TreeGrafter"/>
</dbReference>
<evidence type="ECO:0000313" key="2">
    <source>
        <dbReference type="EMBL" id="GFS31987.1"/>
    </source>
</evidence>